<organism evidence="2 3">
    <name type="scientific">Scylla paramamosain</name>
    <name type="common">Mud crab</name>
    <dbReference type="NCBI Taxonomy" id="85552"/>
    <lineage>
        <taxon>Eukaryota</taxon>
        <taxon>Metazoa</taxon>
        <taxon>Ecdysozoa</taxon>
        <taxon>Arthropoda</taxon>
        <taxon>Crustacea</taxon>
        <taxon>Multicrustacea</taxon>
        <taxon>Malacostraca</taxon>
        <taxon>Eumalacostraca</taxon>
        <taxon>Eucarida</taxon>
        <taxon>Decapoda</taxon>
        <taxon>Pleocyemata</taxon>
        <taxon>Brachyura</taxon>
        <taxon>Eubrachyura</taxon>
        <taxon>Portunoidea</taxon>
        <taxon>Portunidae</taxon>
        <taxon>Portuninae</taxon>
        <taxon>Scylla</taxon>
    </lineage>
</organism>
<evidence type="ECO:0000256" key="1">
    <source>
        <dbReference type="SAM" id="Phobius"/>
    </source>
</evidence>
<accession>A0AAW0SV37</accession>
<feature type="transmembrane region" description="Helical" evidence="1">
    <location>
        <begin position="6"/>
        <end position="33"/>
    </location>
</feature>
<name>A0AAW0SV37_SCYPA</name>
<evidence type="ECO:0000313" key="3">
    <source>
        <dbReference type="Proteomes" id="UP001487740"/>
    </source>
</evidence>
<dbReference type="AlphaFoldDB" id="A0AAW0SV37"/>
<comment type="caution">
    <text evidence="2">The sequence shown here is derived from an EMBL/GenBank/DDBJ whole genome shotgun (WGS) entry which is preliminary data.</text>
</comment>
<evidence type="ECO:0000313" key="2">
    <source>
        <dbReference type="EMBL" id="KAK8378142.1"/>
    </source>
</evidence>
<keyword evidence="1" id="KW-1133">Transmembrane helix</keyword>
<keyword evidence="1" id="KW-0812">Transmembrane</keyword>
<keyword evidence="1" id="KW-0472">Membrane</keyword>
<reference evidence="2 3" key="1">
    <citation type="submission" date="2023-03" db="EMBL/GenBank/DDBJ databases">
        <title>High-quality genome of Scylla paramamosain provides insights in environmental adaptation.</title>
        <authorList>
            <person name="Zhang L."/>
        </authorList>
    </citation>
    <scope>NUCLEOTIDE SEQUENCE [LARGE SCALE GENOMIC DNA]</scope>
    <source>
        <strain evidence="2">LZ_2023a</strain>
        <tissue evidence="2">Muscle</tissue>
    </source>
</reference>
<keyword evidence="3" id="KW-1185">Reference proteome</keyword>
<protein>
    <submittedName>
        <fullName evidence="2">Uncharacterized protein</fullName>
    </submittedName>
</protein>
<dbReference type="EMBL" id="JARAKH010000046">
    <property type="protein sequence ID" value="KAK8378142.1"/>
    <property type="molecule type" value="Genomic_DNA"/>
</dbReference>
<sequence>MATITLGLGAGAAVAAGAAFAGAVTLAGLALAGRRRGRGRRFRGGRRRFGRAVAEESPAVERIMALIREEDASGCARRMACELGGRAQGDLSEEERSILDLVGPGVSPGEGVLPEGAVWEYRAARGLGEAGADCGQAYPTCPLGGAQLMNAVTAYLP</sequence>
<gene>
    <name evidence="2" type="ORF">O3P69_018837</name>
</gene>
<proteinExistence type="predicted"/>
<dbReference type="Proteomes" id="UP001487740">
    <property type="component" value="Unassembled WGS sequence"/>
</dbReference>